<feature type="compositionally biased region" description="Basic and acidic residues" evidence="5">
    <location>
        <begin position="1"/>
        <end position="11"/>
    </location>
</feature>
<keyword evidence="8" id="KW-1185">Reference proteome</keyword>
<sequence>MMGSRDNRRGEQEEEEEQKLKLPGFRFHPTDEELVGFYLSKKVLLKKPNKIDEIISHIDIYKFDPWDLPRLRNTEKESYFFCKRGRKYRNSTRPNRVTGSGFWKATGIDKPVYSDGSSKAVIGLKKTLVYYIGSAGKGSKTDWMMHEFRLPTANDTITGGSTHLNPTPPSLLDAEVWTLCRIFKRNVSSRKYTPDWRELSGVKCVKPQQSKYQEAYISFGDNESTISTNNINIMESKGNYERNVFQLYQTPHQHQPILMDTASTTQVDNMGPHFSNADVHNTTYVNWDELRSAVEFAFGPSLS</sequence>
<dbReference type="SUPFAM" id="SSF101941">
    <property type="entry name" value="NAC domain"/>
    <property type="match status" value="1"/>
</dbReference>
<keyword evidence="1" id="KW-0805">Transcription regulation</keyword>
<dbReference type="PANTHER" id="PTHR31744">
    <property type="entry name" value="PROTEIN CUP-SHAPED COTYLEDON 2-RELATED"/>
    <property type="match status" value="1"/>
</dbReference>
<feature type="region of interest" description="Disordered" evidence="5">
    <location>
        <begin position="1"/>
        <end position="21"/>
    </location>
</feature>
<keyword evidence="3" id="KW-0804">Transcription</keyword>
<evidence type="ECO:0000313" key="8">
    <source>
        <dbReference type="Proteomes" id="UP000886595"/>
    </source>
</evidence>
<dbReference type="PANTHER" id="PTHR31744:SF82">
    <property type="entry name" value="NAC (NO APICAL MERISTEM) DOMAIN TRANSCRIPTIONAL REGULATOR SUPERFAMILY PROTEIN"/>
    <property type="match status" value="1"/>
</dbReference>
<dbReference type="GO" id="GO:0003677">
    <property type="term" value="F:DNA binding"/>
    <property type="evidence" value="ECO:0007669"/>
    <property type="project" value="UniProtKB-KW"/>
</dbReference>
<organism evidence="7 8">
    <name type="scientific">Brassica carinata</name>
    <name type="common">Ethiopian mustard</name>
    <name type="synonym">Abyssinian cabbage</name>
    <dbReference type="NCBI Taxonomy" id="52824"/>
    <lineage>
        <taxon>Eukaryota</taxon>
        <taxon>Viridiplantae</taxon>
        <taxon>Streptophyta</taxon>
        <taxon>Embryophyta</taxon>
        <taxon>Tracheophyta</taxon>
        <taxon>Spermatophyta</taxon>
        <taxon>Magnoliopsida</taxon>
        <taxon>eudicotyledons</taxon>
        <taxon>Gunneridae</taxon>
        <taxon>Pentapetalae</taxon>
        <taxon>rosids</taxon>
        <taxon>malvids</taxon>
        <taxon>Brassicales</taxon>
        <taxon>Brassicaceae</taxon>
        <taxon>Brassiceae</taxon>
        <taxon>Brassica</taxon>
    </lineage>
</organism>
<dbReference type="GO" id="GO:0006355">
    <property type="term" value="P:regulation of DNA-templated transcription"/>
    <property type="evidence" value="ECO:0007669"/>
    <property type="project" value="InterPro"/>
</dbReference>
<dbReference type="PROSITE" id="PS51005">
    <property type="entry name" value="NAC"/>
    <property type="match status" value="1"/>
</dbReference>
<proteinExistence type="predicted"/>
<dbReference type="EMBL" id="JAAMPC010000004">
    <property type="protein sequence ID" value="KAG2315613.1"/>
    <property type="molecule type" value="Genomic_DNA"/>
</dbReference>
<dbReference type="AlphaFoldDB" id="A0A8X7VR49"/>
<evidence type="ECO:0000256" key="2">
    <source>
        <dbReference type="ARBA" id="ARBA00023125"/>
    </source>
</evidence>
<feature type="domain" description="NAC" evidence="6">
    <location>
        <begin position="21"/>
        <end position="185"/>
    </location>
</feature>
<reference evidence="7 8" key="1">
    <citation type="submission" date="2020-02" db="EMBL/GenBank/DDBJ databases">
        <authorList>
            <person name="Ma Q."/>
            <person name="Huang Y."/>
            <person name="Song X."/>
            <person name="Pei D."/>
        </authorList>
    </citation>
    <scope>NUCLEOTIDE SEQUENCE [LARGE SCALE GENOMIC DNA]</scope>
    <source>
        <strain evidence="7">Sxm20200214</strain>
        <tissue evidence="7">Leaf</tissue>
    </source>
</reference>
<evidence type="ECO:0000256" key="4">
    <source>
        <dbReference type="ARBA" id="ARBA00023242"/>
    </source>
</evidence>
<evidence type="ECO:0000256" key="1">
    <source>
        <dbReference type="ARBA" id="ARBA00023015"/>
    </source>
</evidence>
<keyword evidence="2" id="KW-0238">DNA-binding</keyword>
<evidence type="ECO:0000313" key="7">
    <source>
        <dbReference type="EMBL" id="KAG2315613.1"/>
    </source>
</evidence>
<dbReference type="Gene3D" id="2.170.150.80">
    <property type="entry name" value="NAC domain"/>
    <property type="match status" value="1"/>
</dbReference>
<dbReference type="Pfam" id="PF02365">
    <property type="entry name" value="NAM"/>
    <property type="match status" value="1"/>
</dbReference>
<dbReference type="Proteomes" id="UP000886595">
    <property type="component" value="Unassembled WGS sequence"/>
</dbReference>
<gene>
    <name evidence="7" type="ORF">Bca52824_018735</name>
</gene>
<evidence type="ECO:0000259" key="6">
    <source>
        <dbReference type="PROSITE" id="PS51005"/>
    </source>
</evidence>
<accession>A0A8X7VR49</accession>
<protein>
    <recommendedName>
        <fullName evidence="6">NAC domain-containing protein</fullName>
    </recommendedName>
</protein>
<name>A0A8X7VR49_BRACI</name>
<dbReference type="InterPro" id="IPR036093">
    <property type="entry name" value="NAC_dom_sf"/>
</dbReference>
<keyword evidence="4" id="KW-0539">Nucleus</keyword>
<evidence type="ECO:0000256" key="3">
    <source>
        <dbReference type="ARBA" id="ARBA00023163"/>
    </source>
</evidence>
<evidence type="ECO:0000256" key="5">
    <source>
        <dbReference type="SAM" id="MobiDB-lite"/>
    </source>
</evidence>
<dbReference type="OrthoDB" id="1883668at2759"/>
<comment type="caution">
    <text evidence="7">The sequence shown here is derived from an EMBL/GenBank/DDBJ whole genome shotgun (WGS) entry which is preliminary data.</text>
</comment>
<dbReference type="InterPro" id="IPR003441">
    <property type="entry name" value="NAC-dom"/>
</dbReference>